<accession>A0A9W5PD32</accession>
<proteinExistence type="predicted"/>
<protein>
    <submittedName>
        <fullName evidence="2">Uncharacterized protein</fullName>
    </submittedName>
</protein>
<dbReference type="AlphaFoldDB" id="A0A9W5PD32"/>
<keyword evidence="1" id="KW-0812">Transmembrane</keyword>
<evidence type="ECO:0000256" key="1">
    <source>
        <dbReference type="SAM" id="Phobius"/>
    </source>
</evidence>
<dbReference type="EMBL" id="AMXN01000004">
    <property type="protein sequence ID" value="ELS61250.1"/>
    <property type="molecule type" value="Genomic_DNA"/>
</dbReference>
<name>A0A9W5PD32_9BACI</name>
<keyword evidence="1" id="KW-1133">Transmembrane helix</keyword>
<organism evidence="2 3">
    <name type="scientific">Bacillus inaquosorum KCTC 13429</name>
    <dbReference type="NCBI Taxonomy" id="1236548"/>
    <lineage>
        <taxon>Bacteria</taxon>
        <taxon>Bacillati</taxon>
        <taxon>Bacillota</taxon>
        <taxon>Bacilli</taxon>
        <taxon>Bacillales</taxon>
        <taxon>Bacillaceae</taxon>
        <taxon>Bacillus</taxon>
    </lineage>
</organism>
<feature type="transmembrane region" description="Helical" evidence="1">
    <location>
        <begin position="6"/>
        <end position="21"/>
    </location>
</feature>
<keyword evidence="3" id="KW-1185">Reference proteome</keyword>
<sequence>MIPSFFMSFFPLFVKIIWLFLKKGKTMRQICRYKKETANSKSLGEKGELR</sequence>
<reference evidence="2 3" key="1">
    <citation type="journal article" date="2014" name="Syst. Appl. Microbiol.">
        <title>Genomic insights into the taxonomic status of the three subspecies of Bacillus subtilis.</title>
        <authorList>
            <person name="Yi H."/>
            <person name="Chun J."/>
            <person name="Cha C.J."/>
        </authorList>
    </citation>
    <scope>NUCLEOTIDE SEQUENCE [LARGE SCALE GENOMIC DNA]</scope>
    <source>
        <strain evidence="2 3">KCTC 13429</strain>
    </source>
</reference>
<evidence type="ECO:0000313" key="2">
    <source>
        <dbReference type="EMBL" id="ELS61250.1"/>
    </source>
</evidence>
<comment type="caution">
    <text evidence="2">The sequence shown here is derived from an EMBL/GenBank/DDBJ whole genome shotgun (WGS) entry which is preliminary data.</text>
</comment>
<gene>
    <name evidence="2" type="ORF">BSI_27120</name>
</gene>
<dbReference type="Proteomes" id="UP000011182">
    <property type="component" value="Unassembled WGS sequence"/>
</dbReference>
<keyword evidence="1" id="KW-0472">Membrane</keyword>
<evidence type="ECO:0000313" key="3">
    <source>
        <dbReference type="Proteomes" id="UP000011182"/>
    </source>
</evidence>